<feature type="region of interest" description="Disordered" evidence="1">
    <location>
        <begin position="1"/>
        <end position="25"/>
    </location>
</feature>
<comment type="caution">
    <text evidence="2">The sequence shown here is derived from an EMBL/GenBank/DDBJ whole genome shotgun (WGS) entry which is preliminary data.</text>
</comment>
<protein>
    <submittedName>
        <fullName evidence="2">Uncharacterized protein</fullName>
    </submittedName>
</protein>
<organism evidence="2 3">
    <name type="scientific">Cellulomonas cellasea DSM 20118</name>
    <dbReference type="NCBI Taxonomy" id="1408250"/>
    <lineage>
        <taxon>Bacteria</taxon>
        <taxon>Bacillati</taxon>
        <taxon>Actinomycetota</taxon>
        <taxon>Actinomycetes</taxon>
        <taxon>Micrococcales</taxon>
        <taxon>Cellulomonadaceae</taxon>
        <taxon>Cellulomonas</taxon>
    </lineage>
</organism>
<sequence length="184" mass="19756">MHEYESRDVAQRETNRPAVRAGDRAGPHGLLALQVTAGNQAVGRLMTVQRADTQPVGPEPARGPDALAWALPQLDDEPITGIRHVIDAFELLLADVNAGRLAAGAATALLLQHQGAVQGRLIHYLTPRPGELGIRDLALPSDAERDYLWMQQIRLLAVEQALVRLTASGAAAQAAALGLARRRH</sequence>
<name>A0A0A0BAB2_9CELL</name>
<evidence type="ECO:0000313" key="3">
    <source>
        <dbReference type="Proteomes" id="UP000029833"/>
    </source>
</evidence>
<dbReference type="AlphaFoldDB" id="A0A0A0BAB2"/>
<dbReference type="EMBL" id="AXNT01000035">
    <property type="protein sequence ID" value="KGM02784.1"/>
    <property type="molecule type" value="Genomic_DNA"/>
</dbReference>
<reference evidence="2 3" key="1">
    <citation type="submission" date="2013-10" db="EMBL/GenBank/DDBJ databases">
        <authorList>
            <person name="Wang G."/>
            <person name="Zhuang W."/>
        </authorList>
    </citation>
    <scope>NUCLEOTIDE SEQUENCE [LARGE SCALE GENOMIC DNA]</scope>
    <source>
        <strain evidence="2 3">DSM 20118</strain>
    </source>
</reference>
<keyword evidence="3" id="KW-1185">Reference proteome</keyword>
<dbReference type="OrthoDB" id="3676643at2"/>
<accession>A0A0A0BAB2</accession>
<dbReference type="RefSeq" id="WP_034627636.1">
    <property type="nucleotide sequence ID" value="NZ_AXNT01000035.1"/>
</dbReference>
<gene>
    <name evidence="2" type="ORF">Q760_11240</name>
</gene>
<dbReference type="Proteomes" id="UP000029833">
    <property type="component" value="Unassembled WGS sequence"/>
</dbReference>
<proteinExistence type="predicted"/>
<evidence type="ECO:0000256" key="1">
    <source>
        <dbReference type="SAM" id="MobiDB-lite"/>
    </source>
</evidence>
<evidence type="ECO:0000313" key="2">
    <source>
        <dbReference type="EMBL" id="KGM02784.1"/>
    </source>
</evidence>